<evidence type="ECO:0000256" key="1">
    <source>
        <dbReference type="ARBA" id="ARBA00004123"/>
    </source>
</evidence>
<dbReference type="EMBL" id="RBNJ01004861">
    <property type="protein sequence ID" value="RUS29659.1"/>
    <property type="molecule type" value="Genomic_DNA"/>
</dbReference>
<comment type="caution">
    <text evidence="6">The sequence shown here is derived from an EMBL/GenBank/DDBJ whole genome shotgun (WGS) entry which is preliminary data.</text>
</comment>
<dbReference type="GO" id="GO:0006270">
    <property type="term" value="P:DNA replication initiation"/>
    <property type="evidence" value="ECO:0007669"/>
    <property type="project" value="TreeGrafter"/>
</dbReference>
<proteinExistence type="inferred from homology"/>
<keyword evidence="3" id="KW-0235">DNA replication</keyword>
<evidence type="ECO:0000259" key="5">
    <source>
        <dbReference type="Pfam" id="PF22062"/>
    </source>
</evidence>
<evidence type="ECO:0000256" key="3">
    <source>
        <dbReference type="PIRNR" id="PIRNR018300"/>
    </source>
</evidence>
<feature type="region of interest" description="Disordered" evidence="4">
    <location>
        <begin position="648"/>
        <end position="685"/>
    </location>
</feature>
<comment type="subcellular location">
    <subcellularLocation>
        <location evidence="1 3">Nucleus</location>
    </subcellularLocation>
</comment>
<dbReference type="PANTHER" id="PTHR23061">
    <property type="entry name" value="DNA POLYMERASE 2 ALPHA 70 KDA SUBUNIT"/>
    <property type="match status" value="1"/>
</dbReference>
<dbReference type="Proteomes" id="UP000274822">
    <property type="component" value="Unassembled WGS sequence"/>
</dbReference>
<feature type="domain" description="DNA polymerase alpha subunit B OB" evidence="5">
    <location>
        <begin position="231"/>
        <end position="334"/>
    </location>
</feature>
<sequence>MMHQDDLRDQIKRTFGPSVLTPETLSECASICRIYNLSPQELKFKWEAYTLVFNNESSDNQLTQEHFQQLRKEIQRDVEKQTHAKSKVKPPPPVVDNMIYDKNSITDIFQEFGLPIPVTPKSSKVNPGLDSLHTPESSKVGRRNQMQTPQSTRRLGLDSSTTSLGLPAASSVQSAKFVERTNRAKTEETLNSDLKLALPRVGQHKRCKIGLATQKLERYRYMFDKISEKAEALDDRIEYFAELLQEYYKIEDFANPSHPSQDTITAVGRICCDTDSRLNDQSVLFETSRRFGGLHRVKLMLGDVPEFALFPGQILGVEGTNRTGHYLTASKFLPPPLPNLTLPNPTELLEYNYGATAMNGQPLTFVVAAGPYTLDDNLLFEPLQELVDRILEEQPDLIVLVGCGLFGLLYFLDTRSKPKRRRINPNCFLSSTSLFVSARPFHRRGPSFDQDRRCGQLARGPLPHTGFLAATAAGAVLPGHYRRPGPACARRVPRSHRLPAAAAARRRAGNSKVRRPRQQSMPTDRERVRRCYLVPCQIGWEDLPDIFYINGGELLPYLQIRNVYRAILSTVLLTLSPIRTPLLANINPSFYPLFPPAPGDNLDFEHMPQIQLEVTPDVLILCSQLKYFAKVRIESLYARYCRQCGVRQPGPPDPQAGRRDVRAHDAAPATEAGGRDRGRGDEGVGADKGRFGENLGFEEVIWKTRWRPWMLFMWRGYIMVEVERRVMFGGCD</sequence>
<comment type="function">
    <text evidence="3">Accessory subunit of the DNA polymerase alpha complex (also known as the alpha DNA polymerase-primase complex) which plays an essential role in the initiation of DNA synthesis.</text>
</comment>
<dbReference type="PIRSF" id="PIRSF018300">
    <property type="entry name" value="DNA_pol_alph_2"/>
    <property type="match status" value="1"/>
</dbReference>
<feature type="compositionally biased region" description="Basic and acidic residues" evidence="4">
    <location>
        <begin position="656"/>
        <end position="665"/>
    </location>
</feature>
<protein>
    <recommendedName>
        <fullName evidence="3">DNA polymerase alpha subunit B</fullName>
    </recommendedName>
</protein>
<evidence type="ECO:0000313" key="6">
    <source>
        <dbReference type="EMBL" id="RUS29659.1"/>
    </source>
</evidence>
<dbReference type="InterPro" id="IPR054300">
    <property type="entry name" value="OB_DPOA2"/>
</dbReference>
<evidence type="ECO:0000256" key="2">
    <source>
        <dbReference type="ARBA" id="ARBA00023242"/>
    </source>
</evidence>
<feature type="compositionally biased region" description="Basic residues" evidence="4">
    <location>
        <begin position="504"/>
        <end position="517"/>
    </location>
</feature>
<feature type="compositionally biased region" description="Basic and acidic residues" evidence="4">
    <location>
        <begin position="673"/>
        <end position="685"/>
    </location>
</feature>
<evidence type="ECO:0000256" key="4">
    <source>
        <dbReference type="SAM" id="MobiDB-lite"/>
    </source>
</evidence>
<name>A0A433QIR9_9FUNG</name>
<feature type="region of interest" description="Disordered" evidence="4">
    <location>
        <begin position="123"/>
        <end position="163"/>
    </location>
</feature>
<dbReference type="InterPro" id="IPR016722">
    <property type="entry name" value="DNA_pol_alpha_bsu"/>
</dbReference>
<reference evidence="6 7" key="1">
    <citation type="journal article" date="2018" name="New Phytol.">
        <title>Phylogenomics of Endogonaceae and evolution of mycorrhizas within Mucoromycota.</title>
        <authorList>
            <person name="Chang Y."/>
            <person name="Desiro A."/>
            <person name="Na H."/>
            <person name="Sandor L."/>
            <person name="Lipzen A."/>
            <person name="Clum A."/>
            <person name="Barry K."/>
            <person name="Grigoriev I.V."/>
            <person name="Martin F.M."/>
            <person name="Stajich J.E."/>
            <person name="Smith M.E."/>
            <person name="Bonito G."/>
            <person name="Spatafora J.W."/>
        </authorList>
    </citation>
    <scope>NUCLEOTIDE SEQUENCE [LARGE SCALE GENOMIC DNA]</scope>
    <source>
        <strain evidence="6 7">AD002</strain>
    </source>
</reference>
<dbReference type="AlphaFoldDB" id="A0A433QIR9"/>
<comment type="similarity">
    <text evidence="3">Belongs to the DNA polymerase alpha subunit B family.</text>
</comment>
<keyword evidence="7" id="KW-1185">Reference proteome</keyword>
<dbReference type="Pfam" id="PF22062">
    <property type="entry name" value="OB_DPOA2"/>
    <property type="match status" value="1"/>
</dbReference>
<evidence type="ECO:0000313" key="7">
    <source>
        <dbReference type="Proteomes" id="UP000274822"/>
    </source>
</evidence>
<organism evidence="6 7">
    <name type="scientific">Jimgerdemannia flammicorona</name>
    <dbReference type="NCBI Taxonomy" id="994334"/>
    <lineage>
        <taxon>Eukaryota</taxon>
        <taxon>Fungi</taxon>
        <taxon>Fungi incertae sedis</taxon>
        <taxon>Mucoromycota</taxon>
        <taxon>Mucoromycotina</taxon>
        <taxon>Endogonomycetes</taxon>
        <taxon>Endogonales</taxon>
        <taxon>Endogonaceae</taxon>
        <taxon>Jimgerdemannia</taxon>
    </lineage>
</organism>
<keyword evidence="2 3" id="KW-0539">Nucleus</keyword>
<dbReference type="GO" id="GO:0005658">
    <property type="term" value="C:alpha DNA polymerase:primase complex"/>
    <property type="evidence" value="ECO:0007669"/>
    <property type="project" value="TreeGrafter"/>
</dbReference>
<gene>
    <name evidence="6" type="ORF">BC938DRAFT_480401</name>
</gene>
<feature type="region of interest" description="Disordered" evidence="4">
    <location>
        <begin position="497"/>
        <end position="524"/>
    </location>
</feature>
<accession>A0A433QIR9</accession>
<feature type="compositionally biased region" description="Low complexity" evidence="4">
    <location>
        <begin position="151"/>
        <end position="163"/>
    </location>
</feature>
<dbReference type="Gene3D" id="3.60.21.60">
    <property type="match status" value="1"/>
</dbReference>
<dbReference type="PANTHER" id="PTHR23061:SF12">
    <property type="entry name" value="DNA POLYMERASE ALPHA SUBUNIT B"/>
    <property type="match status" value="1"/>
</dbReference>